<dbReference type="WBParaSite" id="PS1159_v2.g11617.t1">
    <property type="protein sequence ID" value="PS1159_v2.g11617.t1"/>
    <property type="gene ID" value="PS1159_v2.g11617"/>
</dbReference>
<proteinExistence type="predicted"/>
<sequence length="316" mass="32951">MPNFNSILGGLANVASQIKGAQGQTNNQGGNNSGYPNQGGSGYPNQGGSAYPNQGGGSAYPNQGGSGYSNQSGGYGGNAQPSAYQGYGGGSQGGHDQGYGGGGSYQPAGGFPQGPGSFNNSPYPQGGNSGGAYNSSPYPPSNPPHMGGGAYGAAPPQQQSSYGQNVYPNIGQAAQPHHHQQHQPSAPPQYQTSYVPSMNNNPSIRPVPGFNPNNDAETLRKAMKGFGCNNDKVVAVLCQRSNWQRQEIAKAFKVMYGKDLINDLKSELHGDFEDLILALLEPPARFDAYSLHKAISGLGTKEHVLIEIMTTRTNAQ</sequence>
<protein>
    <submittedName>
        <fullName evidence="2">Annexin</fullName>
    </submittedName>
</protein>
<name>A0AC35EZM7_9BILA</name>
<evidence type="ECO:0000313" key="2">
    <source>
        <dbReference type="WBParaSite" id="PS1159_v2.g11617.t1"/>
    </source>
</evidence>
<accession>A0AC35EZM7</accession>
<reference evidence="2" key="1">
    <citation type="submission" date="2022-11" db="UniProtKB">
        <authorList>
            <consortium name="WormBaseParasite"/>
        </authorList>
    </citation>
    <scope>IDENTIFICATION</scope>
</reference>
<organism evidence="1 2">
    <name type="scientific">Panagrolaimus sp. PS1159</name>
    <dbReference type="NCBI Taxonomy" id="55785"/>
    <lineage>
        <taxon>Eukaryota</taxon>
        <taxon>Metazoa</taxon>
        <taxon>Ecdysozoa</taxon>
        <taxon>Nematoda</taxon>
        <taxon>Chromadorea</taxon>
        <taxon>Rhabditida</taxon>
        <taxon>Tylenchina</taxon>
        <taxon>Panagrolaimomorpha</taxon>
        <taxon>Panagrolaimoidea</taxon>
        <taxon>Panagrolaimidae</taxon>
        <taxon>Panagrolaimus</taxon>
    </lineage>
</organism>
<dbReference type="Proteomes" id="UP000887580">
    <property type="component" value="Unplaced"/>
</dbReference>
<evidence type="ECO:0000313" key="1">
    <source>
        <dbReference type="Proteomes" id="UP000887580"/>
    </source>
</evidence>